<dbReference type="InterPro" id="IPR029495">
    <property type="entry name" value="NACHT-assoc"/>
</dbReference>
<keyword evidence="8" id="KW-1133">Transmembrane helix</keyword>
<keyword evidence="3" id="KW-0433">Leucine-rich repeat</keyword>
<keyword evidence="8" id="KW-0812">Transmembrane</keyword>
<evidence type="ECO:0000256" key="2">
    <source>
        <dbReference type="ARBA" id="ARBA00022490"/>
    </source>
</evidence>
<feature type="region of interest" description="Disordered" evidence="7">
    <location>
        <begin position="100"/>
        <end position="121"/>
    </location>
</feature>
<evidence type="ECO:0000313" key="11">
    <source>
        <dbReference type="Ensembl" id="ENSAMXP00005025656.1"/>
    </source>
</evidence>
<dbReference type="GO" id="GO:0005737">
    <property type="term" value="C:cytoplasm"/>
    <property type="evidence" value="ECO:0007669"/>
    <property type="project" value="UniProtKB-SubCell"/>
</dbReference>
<dbReference type="InterPro" id="IPR003877">
    <property type="entry name" value="SPRY_dom"/>
</dbReference>
<dbReference type="Pfam" id="PF13516">
    <property type="entry name" value="LRR_6"/>
    <property type="match status" value="3"/>
</dbReference>
<dbReference type="Gene3D" id="2.60.120.920">
    <property type="match status" value="1"/>
</dbReference>
<feature type="compositionally biased region" description="Polar residues" evidence="7">
    <location>
        <begin position="327"/>
        <end position="336"/>
    </location>
</feature>
<evidence type="ECO:0000256" key="7">
    <source>
        <dbReference type="SAM" id="MobiDB-lite"/>
    </source>
</evidence>
<dbReference type="InterPro" id="IPR006574">
    <property type="entry name" value="PRY"/>
</dbReference>
<dbReference type="Pfam" id="PF17779">
    <property type="entry name" value="WHD_NOD2"/>
    <property type="match status" value="1"/>
</dbReference>
<name>A0A8B9JRM5_ASTMX</name>
<evidence type="ECO:0000256" key="4">
    <source>
        <dbReference type="ARBA" id="ARBA00022737"/>
    </source>
</evidence>
<feature type="domain" description="NACHT" evidence="10">
    <location>
        <begin position="451"/>
        <end position="587"/>
    </location>
</feature>
<dbReference type="SMART" id="SM00449">
    <property type="entry name" value="SPRY"/>
    <property type="match status" value="1"/>
</dbReference>
<keyword evidence="4" id="KW-0677">Repeat</keyword>
<keyword evidence="5" id="KW-0547">Nucleotide-binding</keyword>
<dbReference type="InterPro" id="IPR043136">
    <property type="entry name" value="B30.2/SPRY_sf"/>
</dbReference>
<keyword evidence="8" id="KW-0472">Membrane</keyword>
<accession>A0A8B9JRM5</accession>
<sequence length="1321" mass="148559">MKQNALGKDGLSWGWVIYIFMCIPVAAYCLYTHRTVIFFVPTICSGGYVYHQDTKTCWSTVNHKFRRHFCCVLARLESQRAASPVPSCVSMKSDHSMFEPPAFSDGPEHPRLENHRATSPVPSCVSMKSDHSMFEPPSFSDGSKHPRLENHRAASPVSSCVSMKSDHCMFKPPAFSDEAKCSSRLENHRTAPPGPSCVSMKSGHSMFEPPAFSNGSIRPRLENHRTAPPVPSGVSIKSGHSMFEPPAFSGVFNDLRLEINRTASSEPSCVSMKCDHSMFEPPAFSDGPKQSRHGVCNQILKDPAGSSCGHSGSSGTCASLQHKTKSTTESTLPSPRNTEECMQHNPQVEDTLQKVLVTHKASMKRKYECLFEGIPTHENKTLLNSIYTQLYLVEGENKGVNEEHEVLQVQKLLGECVKGIPVNCNDIFKPLPEQELEKHYERKGPAEGRFKTVLTKGIAGIGKTVSVQKFILDWAEGKANQDVDFVFLLPFRELNLIKDDQYSLHELLCIFHPELKELDLKILDSCKVMFIFDGLDESRISLSLTASKSKKVSSMTMKSSVGTLMTEIIIGDLLSSALLWITSRPAAANQIPPRYISRVTEIQGFDDPQKEEYFKKKISDLSQANRVFSQIAKSKTLYIMCHIPIFCWISATVIQNLLNQDSFGNIPTTLTEMYIHFMLMQTKTKMQKYHVSNEQDPVKCNAEMILKLAELAFKQLIKGNILFYEEDLLECGIDVTEASVYSGMCTEIFKKESVLYQKKVYCFVHLSFQEFFAAIFAFHACLEKKSAVLKIFQTRNPKSHGRFVDEFLTSAMDSALKSKTGHLDLFLRFLYGISAQSNWKLLTHILRLKSYVSEQFLENIQRVKQKHPKNVSPERWMNFSHCLIEMKNQIFQIENKALLKTKKKLTQWECTSMAFMLQLTDEVLDEFDPKTYNTSEDGRKRLIPLVRNCRKAVLTNIKPTTQDCEIIFSALQSANSTLTKLDLSYNNIQDSGVKQLCAGLKNPHCKLETLRLVMCNLTEQTCEFVAAALQAPHSPLIELDLSQNDLQDSGVKLLSDGLKSSHNQLKILGLSGCLVTEEGCASLASALSSNPSHLRELDLSYNHPGESGMKMLCAKVDSPNCMLKKLNLDSGGMSTIKPGVRKYACELTLDMNTISNQLALSAENRKVTFVLDDELQPPYPDHPARFDCTQVLCREPLTGRCYWEAEWSGWKAGIAMAYKGIPKNSKSPTEFGSNDTSWALFYHNNKYSVLHKHKKTAIPIPLSHSNRVGVYLDWPAGTLSFYCVSSDLHTLIHLHTLQYRFTEPLYAGIFVYDSSVTLCHV</sequence>
<dbReference type="Ensembl" id="ENSAMXT00005028278.1">
    <property type="protein sequence ID" value="ENSAMXP00005025656.1"/>
    <property type="gene ID" value="ENSAMXG00005012988.1"/>
</dbReference>
<dbReference type="InterPro" id="IPR027417">
    <property type="entry name" value="P-loop_NTPase"/>
</dbReference>
<dbReference type="PROSITE" id="PS50188">
    <property type="entry name" value="B302_SPRY"/>
    <property type="match status" value="1"/>
</dbReference>
<dbReference type="SUPFAM" id="SSF49899">
    <property type="entry name" value="Concanavalin A-like lectins/glucanases"/>
    <property type="match status" value="1"/>
</dbReference>
<dbReference type="PROSITE" id="PS50837">
    <property type="entry name" value="NACHT"/>
    <property type="match status" value="1"/>
</dbReference>
<dbReference type="SMART" id="SM00368">
    <property type="entry name" value="LRR_RI"/>
    <property type="match status" value="5"/>
</dbReference>
<dbReference type="InterPro" id="IPR041075">
    <property type="entry name" value="NOD1/2_WH"/>
</dbReference>
<dbReference type="Pfam" id="PF17776">
    <property type="entry name" value="NLRC4_HD2"/>
    <property type="match status" value="1"/>
</dbReference>
<organism evidence="11 12">
    <name type="scientific">Astyanax mexicanus</name>
    <name type="common">Blind cave fish</name>
    <name type="synonym">Astyanax fasciatus mexicanus</name>
    <dbReference type="NCBI Taxonomy" id="7994"/>
    <lineage>
        <taxon>Eukaryota</taxon>
        <taxon>Metazoa</taxon>
        <taxon>Chordata</taxon>
        <taxon>Craniata</taxon>
        <taxon>Vertebrata</taxon>
        <taxon>Euteleostomi</taxon>
        <taxon>Actinopterygii</taxon>
        <taxon>Neopterygii</taxon>
        <taxon>Teleostei</taxon>
        <taxon>Ostariophysi</taxon>
        <taxon>Characiformes</taxon>
        <taxon>Characoidei</taxon>
        <taxon>Acestrorhamphidae</taxon>
        <taxon>Acestrorhamphinae</taxon>
        <taxon>Astyanax</taxon>
    </lineage>
</organism>
<evidence type="ECO:0000313" key="12">
    <source>
        <dbReference type="Proteomes" id="UP000694621"/>
    </source>
</evidence>
<comment type="subcellular location">
    <subcellularLocation>
        <location evidence="1">Cytoplasm</location>
    </subcellularLocation>
</comment>
<dbReference type="InterPro" id="IPR032675">
    <property type="entry name" value="LRR_dom_sf"/>
</dbReference>
<evidence type="ECO:0000256" key="8">
    <source>
        <dbReference type="SAM" id="Phobius"/>
    </source>
</evidence>
<keyword evidence="6" id="KW-0067">ATP-binding</keyword>
<feature type="transmembrane region" description="Helical" evidence="8">
    <location>
        <begin position="12"/>
        <end position="31"/>
    </location>
</feature>
<dbReference type="Pfam" id="PF13765">
    <property type="entry name" value="PRY"/>
    <property type="match status" value="1"/>
</dbReference>
<dbReference type="Proteomes" id="UP000694621">
    <property type="component" value="Unplaced"/>
</dbReference>
<dbReference type="Pfam" id="PF14484">
    <property type="entry name" value="FISNA"/>
    <property type="match status" value="1"/>
</dbReference>
<dbReference type="InterPro" id="IPR001870">
    <property type="entry name" value="B30.2/SPRY"/>
</dbReference>
<evidence type="ECO:0000256" key="3">
    <source>
        <dbReference type="ARBA" id="ARBA00022614"/>
    </source>
</evidence>
<dbReference type="SMART" id="SM00589">
    <property type="entry name" value="PRY"/>
    <property type="match status" value="1"/>
</dbReference>
<proteinExistence type="predicted"/>
<dbReference type="Pfam" id="PF05729">
    <property type="entry name" value="NACHT"/>
    <property type="match status" value="1"/>
</dbReference>
<evidence type="ECO:0000259" key="9">
    <source>
        <dbReference type="PROSITE" id="PS50188"/>
    </source>
</evidence>
<evidence type="ECO:0000259" key="10">
    <source>
        <dbReference type="PROSITE" id="PS50837"/>
    </source>
</evidence>
<feature type="compositionally biased region" description="Low complexity" evidence="7">
    <location>
        <begin position="306"/>
        <end position="319"/>
    </location>
</feature>
<evidence type="ECO:0000256" key="5">
    <source>
        <dbReference type="ARBA" id="ARBA00022741"/>
    </source>
</evidence>
<dbReference type="InterPro" id="IPR041267">
    <property type="entry name" value="NLRP_HD2"/>
</dbReference>
<dbReference type="InterPro" id="IPR013320">
    <property type="entry name" value="ConA-like_dom_sf"/>
</dbReference>
<keyword evidence="2" id="KW-0963">Cytoplasm</keyword>
<dbReference type="PANTHER" id="PTHR24106">
    <property type="entry name" value="NACHT, LRR AND CARD DOMAINS-CONTAINING"/>
    <property type="match status" value="1"/>
</dbReference>
<dbReference type="GO" id="GO:0005524">
    <property type="term" value="F:ATP binding"/>
    <property type="evidence" value="ECO:0007669"/>
    <property type="project" value="UniProtKB-KW"/>
</dbReference>
<dbReference type="SUPFAM" id="SSF52047">
    <property type="entry name" value="RNI-like"/>
    <property type="match status" value="1"/>
</dbReference>
<dbReference type="InterPro" id="IPR001611">
    <property type="entry name" value="Leu-rich_rpt"/>
</dbReference>
<evidence type="ECO:0000256" key="6">
    <source>
        <dbReference type="ARBA" id="ARBA00022840"/>
    </source>
</evidence>
<feature type="region of interest" description="Disordered" evidence="7">
    <location>
        <begin position="306"/>
        <end position="339"/>
    </location>
</feature>
<feature type="compositionally biased region" description="Basic and acidic residues" evidence="7">
    <location>
        <begin position="106"/>
        <end position="116"/>
    </location>
</feature>
<evidence type="ECO:0000256" key="1">
    <source>
        <dbReference type="ARBA" id="ARBA00004496"/>
    </source>
</evidence>
<dbReference type="InterPro" id="IPR007111">
    <property type="entry name" value="NACHT_NTPase"/>
</dbReference>
<dbReference type="FunFam" id="3.40.50.300:FF:000210">
    <property type="entry name" value="Si:dkey-16p6.1"/>
    <property type="match status" value="1"/>
</dbReference>
<dbReference type="SMART" id="SM01288">
    <property type="entry name" value="FISNA"/>
    <property type="match status" value="1"/>
</dbReference>
<evidence type="ECO:0008006" key="13">
    <source>
        <dbReference type="Google" id="ProtNLM"/>
    </source>
</evidence>
<feature type="domain" description="B30.2/SPRY" evidence="9">
    <location>
        <begin position="1127"/>
        <end position="1321"/>
    </location>
</feature>
<dbReference type="Gene3D" id="3.80.10.10">
    <property type="entry name" value="Ribonuclease Inhibitor"/>
    <property type="match status" value="1"/>
</dbReference>
<dbReference type="Pfam" id="PF00622">
    <property type="entry name" value="SPRY"/>
    <property type="match status" value="1"/>
</dbReference>
<dbReference type="Gene3D" id="3.40.50.300">
    <property type="entry name" value="P-loop containing nucleotide triphosphate hydrolases"/>
    <property type="match status" value="1"/>
</dbReference>
<reference evidence="11" key="1">
    <citation type="submission" date="2025-08" db="UniProtKB">
        <authorList>
            <consortium name="Ensembl"/>
        </authorList>
    </citation>
    <scope>IDENTIFICATION</scope>
</reference>
<protein>
    <recommendedName>
        <fullName evidence="13">B30.2/SPRY domain-containing protein</fullName>
    </recommendedName>
</protein>
<dbReference type="CDD" id="cd16040">
    <property type="entry name" value="SPRY_PRY_SNTX"/>
    <property type="match status" value="1"/>
</dbReference>
<dbReference type="InterPro" id="IPR051261">
    <property type="entry name" value="NLR"/>
</dbReference>